<reference evidence="1" key="1">
    <citation type="journal article" date="2020" name="Nature">
        <title>Giant virus diversity and host interactions through global metagenomics.</title>
        <authorList>
            <person name="Schulz F."/>
            <person name="Roux S."/>
            <person name="Paez-Espino D."/>
            <person name="Jungbluth S."/>
            <person name="Walsh D.A."/>
            <person name="Denef V.J."/>
            <person name="McMahon K.D."/>
            <person name="Konstantinidis K.T."/>
            <person name="Eloe-Fadrosh E.A."/>
            <person name="Kyrpides N.C."/>
            <person name="Woyke T."/>
        </authorList>
    </citation>
    <scope>NUCLEOTIDE SEQUENCE</scope>
    <source>
        <strain evidence="1">GVMAG-S-1101161-73</strain>
    </source>
</reference>
<name>A0A6C0ANX8_9ZZZZ</name>
<dbReference type="AlphaFoldDB" id="A0A6C0ANX8"/>
<accession>A0A6C0ANX8</accession>
<organism evidence="1">
    <name type="scientific">viral metagenome</name>
    <dbReference type="NCBI Taxonomy" id="1070528"/>
    <lineage>
        <taxon>unclassified sequences</taxon>
        <taxon>metagenomes</taxon>
        <taxon>organismal metagenomes</taxon>
    </lineage>
</organism>
<protein>
    <submittedName>
        <fullName evidence="1">Uncharacterized protein</fullName>
    </submittedName>
</protein>
<sequence length="102" mass="12217">MSDPDLIDFSSLTPEQWKKREIDRIERYRMYEEEIERRQKEQKILAQNKIIFIDDPNSSPNNRVANFRNYLISIDWETRNMGSIDQTVANWAMENGFPEAAF</sequence>
<evidence type="ECO:0000313" key="1">
    <source>
        <dbReference type="EMBL" id="QHS81061.1"/>
    </source>
</evidence>
<dbReference type="EMBL" id="MN740729">
    <property type="protein sequence ID" value="QHS81061.1"/>
    <property type="molecule type" value="Genomic_DNA"/>
</dbReference>
<proteinExistence type="predicted"/>